<evidence type="ECO:0000313" key="2">
    <source>
        <dbReference type="EMBL" id="TDU91403.1"/>
    </source>
</evidence>
<gene>
    <name evidence="2" type="ORF">EV138_5009</name>
</gene>
<feature type="compositionally biased region" description="Low complexity" evidence="1">
    <location>
        <begin position="272"/>
        <end position="288"/>
    </location>
</feature>
<dbReference type="AlphaFoldDB" id="A0A4V3FKS9"/>
<dbReference type="Proteomes" id="UP000295151">
    <property type="component" value="Unassembled WGS sequence"/>
</dbReference>
<organism evidence="2 3">
    <name type="scientific">Kribbella voronezhensis</name>
    <dbReference type="NCBI Taxonomy" id="2512212"/>
    <lineage>
        <taxon>Bacteria</taxon>
        <taxon>Bacillati</taxon>
        <taxon>Actinomycetota</taxon>
        <taxon>Actinomycetes</taxon>
        <taxon>Propionibacteriales</taxon>
        <taxon>Kribbellaceae</taxon>
        <taxon>Kribbella</taxon>
    </lineage>
</organism>
<dbReference type="OrthoDB" id="3831051at2"/>
<protein>
    <submittedName>
        <fullName evidence="2">Uncharacterized protein</fullName>
    </submittedName>
</protein>
<accession>A0A4V3FKS9</accession>
<dbReference type="EMBL" id="SOCE01000001">
    <property type="protein sequence ID" value="TDU91403.1"/>
    <property type="molecule type" value="Genomic_DNA"/>
</dbReference>
<evidence type="ECO:0000313" key="3">
    <source>
        <dbReference type="Proteomes" id="UP000295151"/>
    </source>
</evidence>
<evidence type="ECO:0000256" key="1">
    <source>
        <dbReference type="SAM" id="MobiDB-lite"/>
    </source>
</evidence>
<reference evidence="2 3" key="1">
    <citation type="submission" date="2019-03" db="EMBL/GenBank/DDBJ databases">
        <title>Genomic Encyclopedia of Type Strains, Phase III (KMG-III): the genomes of soil and plant-associated and newly described type strains.</title>
        <authorList>
            <person name="Whitman W."/>
        </authorList>
    </citation>
    <scope>NUCLEOTIDE SEQUENCE [LARGE SCALE GENOMIC DNA]</scope>
    <source>
        <strain evidence="2 3">VKM Ac-2575</strain>
    </source>
</reference>
<comment type="caution">
    <text evidence="2">The sequence shown here is derived from an EMBL/GenBank/DDBJ whole genome shotgun (WGS) entry which is preliminary data.</text>
</comment>
<dbReference type="RefSeq" id="WP_133981156.1">
    <property type="nucleotide sequence ID" value="NZ_SOCE01000001.1"/>
</dbReference>
<keyword evidence="3" id="KW-1185">Reference proteome</keyword>
<name>A0A4V3FKS9_9ACTN</name>
<feature type="region of interest" description="Disordered" evidence="1">
    <location>
        <begin position="242"/>
        <end position="309"/>
    </location>
</feature>
<sequence length="309" mass="32358">MTTPHQGPGMWQQGNREQALDWLANLDPRQQQALQRSIQTHQALAPIYNATNRVIQSAQRTAARLSDYAQRLASGARTLGQNAVAAGQTAVDRTVEGGQEAAARLTEMGQRGRDNVAGAAEWTAAAATGVAYRAIDGATAAGRGIADAGRQVAAAGRQAVAAGQNAVGKVSRWFKEKQTNTSVRANAARAAFQAFRTDPALQNTVSPKDVKVLSEQAAAIGTAKNWDELNAAIQQFGQSAERLGGQTPQATAAEKANNPAWALQGTTHPRGAVTQTPATAQASAQVQQNQGEAAKQTGGKHRAGPETER</sequence>
<proteinExistence type="predicted"/>